<organism evidence="9">
    <name type="scientific">Schistosoma curassoni</name>
    <dbReference type="NCBI Taxonomy" id="6186"/>
    <lineage>
        <taxon>Eukaryota</taxon>
        <taxon>Metazoa</taxon>
        <taxon>Spiralia</taxon>
        <taxon>Lophotrochozoa</taxon>
        <taxon>Platyhelminthes</taxon>
        <taxon>Trematoda</taxon>
        <taxon>Digenea</taxon>
        <taxon>Strigeidida</taxon>
        <taxon>Schistosomatoidea</taxon>
        <taxon>Schistosomatidae</taxon>
        <taxon>Schistosoma</taxon>
    </lineage>
</organism>
<dbReference type="PANTHER" id="PTHR12322:SF53">
    <property type="entry name" value="DOUBLESEX-MAB RELATED 11E"/>
    <property type="match status" value="1"/>
</dbReference>
<dbReference type="GO" id="GO:0000981">
    <property type="term" value="F:DNA-binding transcription factor activity, RNA polymerase II-specific"/>
    <property type="evidence" value="ECO:0007669"/>
    <property type="project" value="TreeGrafter"/>
</dbReference>
<feature type="DNA-binding region" description="DM" evidence="5">
    <location>
        <begin position="49"/>
        <end position="96"/>
    </location>
</feature>
<dbReference type="GO" id="GO:0005634">
    <property type="term" value="C:nucleus"/>
    <property type="evidence" value="ECO:0007669"/>
    <property type="project" value="UniProtKB-SubCell"/>
</dbReference>
<dbReference type="Proteomes" id="UP000279833">
    <property type="component" value="Unassembled WGS sequence"/>
</dbReference>
<gene>
    <name evidence="7" type="ORF">SCUD_LOCUS10400</name>
</gene>
<dbReference type="InterPro" id="IPR036407">
    <property type="entry name" value="DM_DNA-bd_sf"/>
</dbReference>
<evidence type="ECO:0000259" key="6">
    <source>
        <dbReference type="PROSITE" id="PS50809"/>
    </source>
</evidence>
<dbReference type="PROSITE" id="PS40000">
    <property type="entry name" value="DM_1"/>
    <property type="match status" value="1"/>
</dbReference>
<dbReference type="EMBL" id="UZAK01033760">
    <property type="protein sequence ID" value="VDP39697.1"/>
    <property type="molecule type" value="Genomic_DNA"/>
</dbReference>
<dbReference type="Gene3D" id="4.10.1040.10">
    <property type="entry name" value="DM DNA-binding domain"/>
    <property type="match status" value="1"/>
</dbReference>
<dbReference type="STRING" id="6186.A0A183K5X5"/>
<dbReference type="WBParaSite" id="SCUD_0001040001-mRNA-1">
    <property type="protein sequence ID" value="SCUD_0001040001-mRNA-1"/>
    <property type="gene ID" value="SCUD_0001040001"/>
</dbReference>
<evidence type="ECO:0000313" key="9">
    <source>
        <dbReference type="WBParaSite" id="SCUD_0001040001-mRNA-1"/>
    </source>
</evidence>
<dbReference type="InterPro" id="IPR026607">
    <property type="entry name" value="DMRT"/>
</dbReference>
<evidence type="ECO:0000256" key="3">
    <source>
        <dbReference type="ARBA" id="ARBA00023125"/>
    </source>
</evidence>
<keyword evidence="3 5" id="KW-0238">DNA-binding</keyword>
<dbReference type="AlphaFoldDB" id="A0A183K5X5"/>
<evidence type="ECO:0000313" key="8">
    <source>
        <dbReference type="Proteomes" id="UP000279833"/>
    </source>
</evidence>
<feature type="domain" description="DM" evidence="6">
    <location>
        <begin position="49"/>
        <end position="96"/>
    </location>
</feature>
<dbReference type="PROSITE" id="PS50809">
    <property type="entry name" value="DM_2"/>
    <property type="match status" value="1"/>
</dbReference>
<dbReference type="GO" id="GO:0000978">
    <property type="term" value="F:RNA polymerase II cis-regulatory region sequence-specific DNA binding"/>
    <property type="evidence" value="ECO:0007669"/>
    <property type="project" value="TreeGrafter"/>
</dbReference>
<protein>
    <submittedName>
        <fullName evidence="9">DM domain-containing protein</fullName>
    </submittedName>
</protein>
<dbReference type="FunFam" id="4.10.1040.10:FF:000001">
    <property type="entry name" value="doublesex- and mab-3-related transcription factor 1"/>
    <property type="match status" value="1"/>
</dbReference>
<keyword evidence="8" id="KW-1185">Reference proteome</keyword>
<dbReference type="GO" id="GO:0007548">
    <property type="term" value="P:sex differentiation"/>
    <property type="evidence" value="ECO:0007669"/>
    <property type="project" value="TreeGrafter"/>
</dbReference>
<keyword evidence="1 5" id="KW-0479">Metal-binding</keyword>
<dbReference type="InterPro" id="IPR001275">
    <property type="entry name" value="DM_DNA-bd"/>
</dbReference>
<comment type="subcellular location">
    <subcellularLocation>
        <location evidence="5">Nucleus</location>
    </subcellularLocation>
</comment>
<dbReference type="Pfam" id="PF00751">
    <property type="entry name" value="DM"/>
    <property type="match status" value="1"/>
</dbReference>
<sequence>MVFGVNGTGFESWSEYQLSEMQLKLDNTEFKYNTNFAINSCSSFRVPKCTRCRNHGVISSLKGHKRHCRWKNCHCAACLLVVERQRVMAAQVALRSPKQQWEDTSKQHQGNSKLHPITQAGGYQDSIDKWITQWHLNQTVLVSSPGVNINSEMQVHPTDESQIGRNSLLLFSPEFSFLSRQQTSQTSQNLTYSENIIPNEQRYIIEDLYEYQINNPLYKINHSTLHHNNNQSISLKDNVIPNIETTTITPEKYTNLKDVQFANYNLENDIESLNEIYKTFTIELIHDDQKQMNLLKHRMNTIDLNQFDTVELQWYDLINLSNRFHSFITYDNNEQKFVLCGNDSSVLRMKQNKLDIHAELNELNNLSTINMTTTTNLFENTNCINLANINTTINNKQSSNLILSDYRQAALHSPPPPTTTMTTTIITTTATTLYPTLDDRLHHKSLSNPTNNIQDETIYPLIKFSVSNILNKH</sequence>
<accession>A0A183K5X5</accession>
<name>A0A183K5X5_9TREM</name>
<dbReference type="GO" id="GO:0046872">
    <property type="term" value="F:metal ion binding"/>
    <property type="evidence" value="ECO:0007669"/>
    <property type="project" value="UniProtKB-KW"/>
</dbReference>
<dbReference type="SUPFAM" id="SSF82927">
    <property type="entry name" value="Cysteine-rich DNA binding domain, (DM domain)"/>
    <property type="match status" value="1"/>
</dbReference>
<reference evidence="9" key="1">
    <citation type="submission" date="2016-06" db="UniProtKB">
        <authorList>
            <consortium name="WormBaseParasite"/>
        </authorList>
    </citation>
    <scope>IDENTIFICATION</scope>
</reference>
<keyword evidence="2 5" id="KW-0862">Zinc</keyword>
<reference evidence="7 8" key="2">
    <citation type="submission" date="2018-11" db="EMBL/GenBank/DDBJ databases">
        <authorList>
            <consortium name="Pathogen Informatics"/>
        </authorList>
    </citation>
    <scope>NUCLEOTIDE SEQUENCE [LARGE SCALE GENOMIC DNA]</scope>
    <source>
        <strain evidence="7">Dakar</strain>
        <strain evidence="8">Dakar, Senegal</strain>
    </source>
</reference>
<evidence type="ECO:0000256" key="2">
    <source>
        <dbReference type="ARBA" id="ARBA00022833"/>
    </source>
</evidence>
<keyword evidence="4 5" id="KW-0539">Nucleus</keyword>
<evidence type="ECO:0000256" key="4">
    <source>
        <dbReference type="ARBA" id="ARBA00023242"/>
    </source>
</evidence>
<evidence type="ECO:0000313" key="7">
    <source>
        <dbReference type="EMBL" id="VDP39697.1"/>
    </source>
</evidence>
<proteinExistence type="predicted"/>
<dbReference type="SMART" id="SM00301">
    <property type="entry name" value="DM"/>
    <property type="match status" value="1"/>
</dbReference>
<evidence type="ECO:0000256" key="1">
    <source>
        <dbReference type="ARBA" id="ARBA00022723"/>
    </source>
</evidence>
<evidence type="ECO:0000256" key="5">
    <source>
        <dbReference type="PROSITE-ProRule" id="PRU00070"/>
    </source>
</evidence>
<dbReference type="PANTHER" id="PTHR12322">
    <property type="entry name" value="DOUBLESEX AND MAB-3 RELATED TRANSCRIPTION FACTOR DMRT"/>
    <property type="match status" value="1"/>
</dbReference>